<gene>
    <name evidence="6" type="ORF">Asi02nite_34550</name>
</gene>
<dbReference type="InterPro" id="IPR046335">
    <property type="entry name" value="LacI/GalR-like_sensor"/>
</dbReference>
<keyword evidence="2" id="KW-0805">Transcription regulation</keyword>
<evidence type="ECO:0000313" key="6">
    <source>
        <dbReference type="EMBL" id="GIF73937.1"/>
    </source>
</evidence>
<keyword evidence="1" id="KW-0678">Repressor</keyword>
<proteinExistence type="predicted"/>
<dbReference type="CDD" id="cd06267">
    <property type="entry name" value="PBP1_LacI_sugar_binding-like"/>
    <property type="match status" value="1"/>
</dbReference>
<feature type="domain" description="HTH lacI-type" evidence="5">
    <location>
        <begin position="36"/>
        <end position="89"/>
    </location>
</feature>
<keyword evidence="3" id="KW-0238">DNA-binding</keyword>
<keyword evidence="4" id="KW-0804">Transcription</keyword>
<reference evidence="6 7" key="1">
    <citation type="submission" date="2021-01" db="EMBL/GenBank/DDBJ databases">
        <title>Whole genome shotgun sequence of Asanoa siamensis NBRC 107932.</title>
        <authorList>
            <person name="Komaki H."/>
            <person name="Tamura T."/>
        </authorList>
    </citation>
    <scope>NUCLEOTIDE SEQUENCE [LARGE SCALE GENOMIC DNA]</scope>
    <source>
        <strain evidence="6 7">NBRC 107932</strain>
    </source>
</reference>
<dbReference type="CDD" id="cd01392">
    <property type="entry name" value="HTH_LacI"/>
    <property type="match status" value="1"/>
</dbReference>
<dbReference type="PROSITE" id="PS50932">
    <property type="entry name" value="HTH_LACI_2"/>
    <property type="match status" value="1"/>
</dbReference>
<dbReference type="SUPFAM" id="SSF53822">
    <property type="entry name" value="Periplasmic binding protein-like I"/>
    <property type="match status" value="1"/>
</dbReference>
<dbReference type="PANTHER" id="PTHR30146">
    <property type="entry name" value="LACI-RELATED TRANSCRIPTIONAL REPRESSOR"/>
    <property type="match status" value="1"/>
</dbReference>
<dbReference type="PANTHER" id="PTHR30146:SF148">
    <property type="entry name" value="HTH-TYPE TRANSCRIPTIONAL REPRESSOR PURR-RELATED"/>
    <property type="match status" value="1"/>
</dbReference>
<dbReference type="Gene3D" id="1.10.260.40">
    <property type="entry name" value="lambda repressor-like DNA-binding domains"/>
    <property type="match status" value="1"/>
</dbReference>
<dbReference type="Pfam" id="PF00356">
    <property type="entry name" value="LacI"/>
    <property type="match status" value="1"/>
</dbReference>
<evidence type="ECO:0000259" key="5">
    <source>
        <dbReference type="PROSITE" id="PS50932"/>
    </source>
</evidence>
<accession>A0ABQ4CRM1</accession>
<evidence type="ECO:0000256" key="1">
    <source>
        <dbReference type="ARBA" id="ARBA00022491"/>
    </source>
</evidence>
<dbReference type="Proteomes" id="UP000604117">
    <property type="component" value="Unassembled WGS sequence"/>
</dbReference>
<dbReference type="SMART" id="SM00354">
    <property type="entry name" value="HTH_LACI"/>
    <property type="match status" value="1"/>
</dbReference>
<dbReference type="SUPFAM" id="SSF47413">
    <property type="entry name" value="lambda repressor-like DNA-binding domains"/>
    <property type="match status" value="1"/>
</dbReference>
<evidence type="ECO:0000256" key="2">
    <source>
        <dbReference type="ARBA" id="ARBA00023015"/>
    </source>
</evidence>
<dbReference type="Pfam" id="PF13377">
    <property type="entry name" value="Peripla_BP_3"/>
    <property type="match status" value="1"/>
</dbReference>
<keyword evidence="7" id="KW-1185">Reference proteome</keyword>
<name>A0ABQ4CRM1_9ACTN</name>
<dbReference type="InterPro" id="IPR028082">
    <property type="entry name" value="Peripla_BP_I"/>
</dbReference>
<comment type="caution">
    <text evidence="6">The sequence shown here is derived from an EMBL/GenBank/DDBJ whole genome shotgun (WGS) entry which is preliminary data.</text>
</comment>
<dbReference type="EMBL" id="BONE01000025">
    <property type="protein sequence ID" value="GIF73937.1"/>
    <property type="molecule type" value="Genomic_DNA"/>
</dbReference>
<sequence length="376" mass="39754">MTPALISAQTPGNVYSYRVEVQGVGRKRLQEPDGRPTVHTVAARAGVSIASASRVLNGVGGSPETVRKVRAAAAEVGYVPNAIARSLQSQRTELVALAVEDIGNPVYVAMMRAIEAVVAESGRQLLVHATGGRIDNETALLRRLAHRYVDGMIISPIRVTAEHLTALADSPVPVVVIGQLAEDAPMDNVRTDSRLGIALAVDHLVATGRRRIGFVNGPLDTVPGAARDAGFRAALARHGIPLDENLVEVGDFQYAAGREATERLLARAEPDALVCANDLIAVGALHTLLALGRRVPTDVALVGMDDTELARMMFPQLSSVSLGSAERGRKAAELLLQRIDDPALPPRRAQVAPSLVVRASSGTPVPAQPIREEVTS</sequence>
<protein>
    <submittedName>
        <fullName evidence="6">LacI family transcriptional regulator</fullName>
    </submittedName>
</protein>
<dbReference type="InterPro" id="IPR000843">
    <property type="entry name" value="HTH_LacI"/>
</dbReference>
<evidence type="ECO:0000256" key="3">
    <source>
        <dbReference type="ARBA" id="ARBA00023125"/>
    </source>
</evidence>
<evidence type="ECO:0000313" key="7">
    <source>
        <dbReference type="Proteomes" id="UP000604117"/>
    </source>
</evidence>
<organism evidence="6 7">
    <name type="scientific">Asanoa siamensis</name>
    <dbReference type="NCBI Taxonomy" id="926357"/>
    <lineage>
        <taxon>Bacteria</taxon>
        <taxon>Bacillati</taxon>
        <taxon>Actinomycetota</taxon>
        <taxon>Actinomycetes</taxon>
        <taxon>Micromonosporales</taxon>
        <taxon>Micromonosporaceae</taxon>
        <taxon>Asanoa</taxon>
    </lineage>
</organism>
<dbReference type="Gene3D" id="3.40.50.2300">
    <property type="match status" value="2"/>
</dbReference>
<dbReference type="InterPro" id="IPR010982">
    <property type="entry name" value="Lambda_DNA-bd_dom_sf"/>
</dbReference>
<evidence type="ECO:0000256" key="4">
    <source>
        <dbReference type="ARBA" id="ARBA00023163"/>
    </source>
</evidence>